<dbReference type="PROSITE" id="PS50995">
    <property type="entry name" value="HTH_MARR_2"/>
    <property type="match status" value="1"/>
</dbReference>
<dbReference type="PANTHER" id="PTHR33164">
    <property type="entry name" value="TRANSCRIPTIONAL REGULATOR, MARR FAMILY"/>
    <property type="match status" value="1"/>
</dbReference>
<evidence type="ECO:0000259" key="1">
    <source>
        <dbReference type="PROSITE" id="PS50995"/>
    </source>
</evidence>
<dbReference type="RefSeq" id="WP_108956328.1">
    <property type="nucleotide sequence ID" value="NZ_BEVZ01000008.1"/>
</dbReference>
<gene>
    <name evidence="2" type="ORF">AB0E65_05635</name>
</gene>
<keyword evidence="3" id="KW-1185">Reference proteome</keyword>
<comment type="caution">
    <text evidence="2">The sequence shown here is derived from an EMBL/GenBank/DDBJ whole genome shotgun (WGS) entry which is preliminary data.</text>
</comment>
<evidence type="ECO:0000313" key="2">
    <source>
        <dbReference type="EMBL" id="MEU3553706.1"/>
    </source>
</evidence>
<feature type="domain" description="HTH marR-type" evidence="1">
    <location>
        <begin position="7"/>
        <end position="137"/>
    </location>
</feature>
<proteinExistence type="predicted"/>
<accession>A0ABV2YDD7</accession>
<dbReference type="InterPro" id="IPR036390">
    <property type="entry name" value="WH_DNA-bd_sf"/>
</dbReference>
<dbReference type="SMART" id="SM00347">
    <property type="entry name" value="HTH_MARR"/>
    <property type="match status" value="1"/>
</dbReference>
<evidence type="ECO:0000313" key="3">
    <source>
        <dbReference type="Proteomes" id="UP001550850"/>
    </source>
</evidence>
<dbReference type="InterPro" id="IPR036388">
    <property type="entry name" value="WH-like_DNA-bd_sf"/>
</dbReference>
<dbReference type="Proteomes" id="UP001550850">
    <property type="component" value="Unassembled WGS sequence"/>
</dbReference>
<name>A0ABV2YDD7_9ACTN</name>
<organism evidence="2 3">
    <name type="scientific">Streptomyces fragilis</name>
    <dbReference type="NCBI Taxonomy" id="67301"/>
    <lineage>
        <taxon>Bacteria</taxon>
        <taxon>Bacillati</taxon>
        <taxon>Actinomycetota</taxon>
        <taxon>Actinomycetes</taxon>
        <taxon>Kitasatosporales</taxon>
        <taxon>Streptomycetaceae</taxon>
        <taxon>Streptomyces</taxon>
    </lineage>
</organism>
<dbReference type="SUPFAM" id="SSF46785">
    <property type="entry name" value="Winged helix' DNA-binding domain"/>
    <property type="match status" value="1"/>
</dbReference>
<dbReference type="PRINTS" id="PR00598">
    <property type="entry name" value="HTHMARR"/>
</dbReference>
<dbReference type="Gene3D" id="1.10.10.10">
    <property type="entry name" value="Winged helix-like DNA-binding domain superfamily/Winged helix DNA-binding domain"/>
    <property type="match status" value="1"/>
</dbReference>
<sequence>MARQAQFEELLRQLSAVGAVKRELARRLPPECPPGSAAVLTLLDRHGDMRLSRLAELLAVDISVCSRHVSHVADQGWVERLPDPDDKRSRLLRLSDTGRDRLTDLSLRSTALLSERLGDWSDEDVARLTELMTRFRQSFGDCRRTTAVHHHDRS</sequence>
<dbReference type="InterPro" id="IPR039422">
    <property type="entry name" value="MarR/SlyA-like"/>
</dbReference>
<protein>
    <submittedName>
        <fullName evidence="2">MarR family transcriptional regulator</fullName>
    </submittedName>
</protein>
<dbReference type="InterPro" id="IPR000835">
    <property type="entry name" value="HTH_MarR-typ"/>
</dbReference>
<dbReference type="PANTHER" id="PTHR33164:SF57">
    <property type="entry name" value="MARR-FAMILY TRANSCRIPTIONAL REGULATOR"/>
    <property type="match status" value="1"/>
</dbReference>
<reference evidence="2 3" key="1">
    <citation type="submission" date="2024-06" db="EMBL/GenBank/DDBJ databases">
        <title>The Natural Products Discovery Center: Release of the First 8490 Sequenced Strains for Exploring Actinobacteria Biosynthetic Diversity.</title>
        <authorList>
            <person name="Kalkreuter E."/>
            <person name="Kautsar S.A."/>
            <person name="Yang D."/>
            <person name="Bader C.D."/>
            <person name="Teijaro C.N."/>
            <person name="Fluegel L."/>
            <person name="Davis C.M."/>
            <person name="Simpson J.R."/>
            <person name="Lauterbach L."/>
            <person name="Steele A.D."/>
            <person name="Gui C."/>
            <person name="Meng S."/>
            <person name="Li G."/>
            <person name="Viehrig K."/>
            <person name="Ye F."/>
            <person name="Su P."/>
            <person name="Kiefer A.F."/>
            <person name="Nichols A."/>
            <person name="Cepeda A.J."/>
            <person name="Yan W."/>
            <person name="Fan B."/>
            <person name="Jiang Y."/>
            <person name="Adhikari A."/>
            <person name="Zheng C.-J."/>
            <person name="Schuster L."/>
            <person name="Cowan T.M."/>
            <person name="Smanski M.J."/>
            <person name="Chevrette M.G."/>
            <person name="De Carvalho L.P.S."/>
            <person name="Shen B."/>
        </authorList>
    </citation>
    <scope>NUCLEOTIDE SEQUENCE [LARGE SCALE GENOMIC DNA]</scope>
    <source>
        <strain evidence="2 3">NPDC038104</strain>
    </source>
</reference>
<dbReference type="EMBL" id="JBEZUR010000005">
    <property type="protein sequence ID" value="MEU3553706.1"/>
    <property type="molecule type" value="Genomic_DNA"/>
</dbReference>
<dbReference type="Pfam" id="PF01047">
    <property type="entry name" value="MarR"/>
    <property type="match status" value="1"/>
</dbReference>